<dbReference type="SUPFAM" id="SSF56634">
    <property type="entry name" value="Heme-dependent catalase-like"/>
    <property type="match status" value="1"/>
</dbReference>
<dbReference type="RefSeq" id="WP_130551546.1">
    <property type="nucleotide sequence ID" value="NZ_SHMC01000003.1"/>
</dbReference>
<name>A0A4Q8LC24_9GAMM</name>
<dbReference type="Gene3D" id="1.20.1280.120">
    <property type="match status" value="1"/>
</dbReference>
<feature type="transmembrane region" description="Helical" evidence="10">
    <location>
        <begin position="12"/>
        <end position="38"/>
    </location>
</feature>
<accession>A0A4Q8LC24</accession>
<dbReference type="PROSITE" id="PS51402">
    <property type="entry name" value="CATALASE_3"/>
    <property type="match status" value="1"/>
</dbReference>
<dbReference type="PIRSF" id="PIRSF000296">
    <property type="entry name" value="SrpA"/>
    <property type="match status" value="1"/>
</dbReference>
<evidence type="ECO:0000256" key="3">
    <source>
        <dbReference type="ARBA" id="ARBA00022617"/>
    </source>
</evidence>
<evidence type="ECO:0000256" key="6">
    <source>
        <dbReference type="ARBA" id="ARBA00023004"/>
    </source>
</evidence>
<comment type="caution">
    <text evidence="12">The sequence shown here is derived from an EMBL/GenBank/DDBJ whole genome shotgun (WGS) entry which is preliminary data.</text>
</comment>
<dbReference type="OrthoDB" id="255727at2"/>
<evidence type="ECO:0000256" key="5">
    <source>
        <dbReference type="ARBA" id="ARBA00023002"/>
    </source>
</evidence>
<keyword evidence="2 7" id="KW-0575">Peroxidase</keyword>
<evidence type="ECO:0000313" key="13">
    <source>
        <dbReference type="Proteomes" id="UP000292627"/>
    </source>
</evidence>
<dbReference type="EC" id="1.11.1.-" evidence="7"/>
<evidence type="ECO:0000313" key="12">
    <source>
        <dbReference type="EMBL" id="TAA25934.1"/>
    </source>
</evidence>
<comment type="similarity">
    <text evidence="1 7">Belongs to the catalase family.</text>
</comment>
<evidence type="ECO:0000256" key="1">
    <source>
        <dbReference type="ARBA" id="ARBA00005329"/>
    </source>
</evidence>
<protein>
    <recommendedName>
        <fullName evidence="7">Catalase-related peroxidase</fullName>
        <ecNumber evidence="7">1.11.1.-</ecNumber>
    </recommendedName>
</protein>
<evidence type="ECO:0000256" key="10">
    <source>
        <dbReference type="SAM" id="Phobius"/>
    </source>
</evidence>
<sequence>MSQPPAPPPKRSAVPALAGISAIVAVLALAFAWVGGWFGRGLTPQQMTDTIEAGKPHPGFRRAHTKGVCVTGAFAPSAQAPQLSKARVFTQPSTPILGRLSIAGGDPHGADSKARVRSVALLLKTDDGQEWRTAMNSFPFFVVATPEGFQAQNLASAPDPATGKPDPAKMAAFLAQYPEARKFLAWAKSAPWSNSWANTQFNGVNSFWFTNAQGERHAVRWSLRPQAPFEALSEAQRAQSDADFLSEEFDARLAKGPVKWDLVVTEAGDGDPIDDPSQPWPDDRTQVVAGTVTFTATSPQDTGGCRDINYDPTVLPDGMAPSKDPILAARSAVYSVSFNRREHEIGTGQAPEAAGAANGAAK</sequence>
<reference evidence="12 13" key="1">
    <citation type="submission" date="2019-02" db="EMBL/GenBank/DDBJ databases">
        <title>WGS of Pseudoxanthomonas species novum from clinical isolates.</title>
        <authorList>
            <person name="Bernier A.-M."/>
            <person name="Bernard K."/>
            <person name="Vachon A."/>
        </authorList>
    </citation>
    <scope>NUCLEOTIDE SEQUENCE [LARGE SCALE GENOMIC DNA]</scope>
    <source>
        <strain evidence="12 13">NML171200</strain>
    </source>
</reference>
<dbReference type="GO" id="GO:0042542">
    <property type="term" value="P:response to hydrogen peroxide"/>
    <property type="evidence" value="ECO:0007669"/>
    <property type="project" value="TreeGrafter"/>
</dbReference>
<dbReference type="GO" id="GO:0042744">
    <property type="term" value="P:hydrogen peroxide catabolic process"/>
    <property type="evidence" value="ECO:0007669"/>
    <property type="project" value="TreeGrafter"/>
</dbReference>
<dbReference type="PANTHER" id="PTHR11465:SF9">
    <property type="entry name" value="CATALASE"/>
    <property type="match status" value="1"/>
</dbReference>
<dbReference type="GO" id="GO:0020037">
    <property type="term" value="F:heme binding"/>
    <property type="evidence" value="ECO:0007669"/>
    <property type="project" value="InterPro"/>
</dbReference>
<keyword evidence="3 7" id="KW-0349">Heme</keyword>
<evidence type="ECO:0000256" key="7">
    <source>
        <dbReference type="PIRNR" id="PIRNR000296"/>
    </source>
</evidence>
<dbReference type="GO" id="GO:0005737">
    <property type="term" value="C:cytoplasm"/>
    <property type="evidence" value="ECO:0007669"/>
    <property type="project" value="TreeGrafter"/>
</dbReference>
<dbReference type="GO" id="GO:0046872">
    <property type="term" value="F:metal ion binding"/>
    <property type="evidence" value="ECO:0007669"/>
    <property type="project" value="UniProtKB-KW"/>
</dbReference>
<keyword evidence="5 7" id="KW-0560">Oxidoreductase</keyword>
<dbReference type="PANTHER" id="PTHR11465">
    <property type="entry name" value="CATALASE"/>
    <property type="match status" value="1"/>
</dbReference>
<evidence type="ECO:0000256" key="2">
    <source>
        <dbReference type="ARBA" id="ARBA00022559"/>
    </source>
</evidence>
<feature type="active site" evidence="8">
    <location>
        <position position="64"/>
    </location>
</feature>
<dbReference type="GO" id="GO:0004096">
    <property type="term" value="F:catalase activity"/>
    <property type="evidence" value="ECO:0007669"/>
    <property type="project" value="InterPro"/>
</dbReference>
<keyword evidence="10" id="KW-0472">Membrane</keyword>
<comment type="cofactor">
    <cofactor evidence="7">
        <name>heme</name>
        <dbReference type="ChEBI" id="CHEBI:30413"/>
    </cofactor>
</comment>
<dbReference type="Gene3D" id="2.40.180.10">
    <property type="entry name" value="Catalase core domain"/>
    <property type="match status" value="1"/>
</dbReference>
<keyword evidence="10" id="KW-0812">Transmembrane</keyword>
<dbReference type="Proteomes" id="UP000292627">
    <property type="component" value="Unassembled WGS sequence"/>
</dbReference>
<dbReference type="InterPro" id="IPR011614">
    <property type="entry name" value="Catalase_core"/>
</dbReference>
<feature type="binding site" description="axial binding residue" evidence="9">
    <location>
        <position position="334"/>
    </location>
    <ligand>
        <name>heme</name>
        <dbReference type="ChEBI" id="CHEBI:30413"/>
    </ligand>
    <ligandPart>
        <name>Fe</name>
        <dbReference type="ChEBI" id="CHEBI:18248"/>
    </ligandPart>
</feature>
<dbReference type="InterPro" id="IPR020835">
    <property type="entry name" value="Catalase_sf"/>
</dbReference>
<keyword evidence="4 7" id="KW-0479">Metal-binding</keyword>
<proteinExistence type="inferred from homology"/>
<evidence type="ECO:0000256" key="9">
    <source>
        <dbReference type="PIRSR" id="PIRSR000296-2"/>
    </source>
</evidence>
<dbReference type="EMBL" id="SHMC01000003">
    <property type="protein sequence ID" value="TAA25934.1"/>
    <property type="molecule type" value="Genomic_DNA"/>
</dbReference>
<comment type="function">
    <text evidence="7">Has an organic peroxide-dependent peroxidase activity.</text>
</comment>
<evidence type="ECO:0000259" key="11">
    <source>
        <dbReference type="SMART" id="SM01060"/>
    </source>
</evidence>
<dbReference type="Pfam" id="PF00199">
    <property type="entry name" value="Catalase"/>
    <property type="match status" value="1"/>
</dbReference>
<dbReference type="InterPro" id="IPR018028">
    <property type="entry name" value="Catalase"/>
</dbReference>
<organism evidence="12 13">
    <name type="scientific">Pseudoxanthomonas winnipegensis</name>
    <dbReference type="NCBI Taxonomy" id="2480810"/>
    <lineage>
        <taxon>Bacteria</taxon>
        <taxon>Pseudomonadati</taxon>
        <taxon>Pseudomonadota</taxon>
        <taxon>Gammaproteobacteria</taxon>
        <taxon>Lysobacterales</taxon>
        <taxon>Lysobacteraceae</taxon>
        <taxon>Pseudoxanthomonas</taxon>
    </lineage>
</organism>
<dbReference type="InterPro" id="IPR024168">
    <property type="entry name" value="Catalase_SrpA-type_pred"/>
</dbReference>
<keyword evidence="6 7" id="KW-0408">Iron</keyword>
<gene>
    <name evidence="12" type="ORF">EA660_10985</name>
</gene>
<dbReference type="SMART" id="SM01060">
    <property type="entry name" value="Catalase"/>
    <property type="match status" value="1"/>
</dbReference>
<feature type="domain" description="Catalase core" evidence="11">
    <location>
        <begin position="37"/>
        <end position="361"/>
    </location>
</feature>
<dbReference type="CDD" id="cd08153">
    <property type="entry name" value="srpA_like"/>
    <property type="match status" value="1"/>
</dbReference>
<evidence type="ECO:0000256" key="8">
    <source>
        <dbReference type="PIRSR" id="PIRSR000296-1"/>
    </source>
</evidence>
<evidence type="ECO:0000256" key="4">
    <source>
        <dbReference type="ARBA" id="ARBA00022723"/>
    </source>
</evidence>
<dbReference type="AlphaFoldDB" id="A0A4Q8LC24"/>
<keyword evidence="10" id="KW-1133">Transmembrane helix</keyword>